<keyword evidence="5" id="KW-0472">Membrane</keyword>
<keyword evidence="5" id="KW-0336">GPI-anchor</keyword>
<dbReference type="EC" id="3.2.1.39" evidence="4"/>
<evidence type="ECO:0000256" key="10">
    <source>
        <dbReference type="ARBA" id="ARBA00023295"/>
    </source>
</evidence>
<dbReference type="GO" id="GO:0006952">
    <property type="term" value="P:defense response"/>
    <property type="evidence" value="ECO:0007669"/>
    <property type="project" value="UniProtKB-KW"/>
</dbReference>
<protein>
    <recommendedName>
        <fullName evidence="4">glucan endo-1,3-beta-D-glucosidase</fullName>
        <ecNumber evidence="4">3.2.1.39</ecNumber>
    </recommendedName>
</protein>
<organism evidence="14 15">
    <name type="scientific">Coffea arabica</name>
    <name type="common">Arabian coffee</name>
    <dbReference type="NCBI Taxonomy" id="13443"/>
    <lineage>
        <taxon>Eukaryota</taxon>
        <taxon>Viridiplantae</taxon>
        <taxon>Streptophyta</taxon>
        <taxon>Embryophyta</taxon>
        <taxon>Tracheophyta</taxon>
        <taxon>Spermatophyta</taxon>
        <taxon>Magnoliopsida</taxon>
        <taxon>eudicotyledons</taxon>
        <taxon>Gunneridae</taxon>
        <taxon>Pentapetalae</taxon>
        <taxon>asterids</taxon>
        <taxon>lamiids</taxon>
        <taxon>Gentianales</taxon>
        <taxon>Rubiaceae</taxon>
        <taxon>Ixoroideae</taxon>
        <taxon>Gardenieae complex</taxon>
        <taxon>Bertiereae - Coffeeae clade</taxon>
        <taxon>Coffeeae</taxon>
        <taxon>Coffea</taxon>
    </lineage>
</organism>
<keyword evidence="9" id="KW-1015">Disulfide bond</keyword>
<dbReference type="InterPro" id="IPR017853">
    <property type="entry name" value="GH"/>
</dbReference>
<keyword evidence="8" id="KW-0611">Plant defense</keyword>
<reference evidence="14" key="1">
    <citation type="journal article" date="2025" name="Foods">
        <title>Unveiling the Microbial Signatures of Arabica Coffee Cherries: Insights into Ripeness Specific Diversity, Functional Traits, and Implications for Quality and Safety.</title>
        <authorList>
            <consortium name="RefSeq"/>
            <person name="Tenea G.N."/>
            <person name="Cifuentes V."/>
            <person name="Reyes P."/>
            <person name="Cevallos-Vallejos M."/>
        </authorList>
    </citation>
    <scope>NUCLEOTIDE SEQUENCE [LARGE SCALE GENOMIC DNA]</scope>
</reference>
<keyword evidence="14" id="KW-1185">Reference proteome</keyword>
<evidence type="ECO:0000313" key="15">
    <source>
        <dbReference type="RefSeq" id="XP_027111008.1"/>
    </source>
</evidence>
<dbReference type="PANTHER" id="PTHR32227">
    <property type="entry name" value="GLUCAN ENDO-1,3-BETA-GLUCOSIDASE BG1-RELATED-RELATED"/>
    <property type="match status" value="1"/>
</dbReference>
<evidence type="ECO:0000256" key="6">
    <source>
        <dbReference type="ARBA" id="ARBA00022729"/>
    </source>
</evidence>
<dbReference type="GeneID" id="113730495"/>
<keyword evidence="5" id="KW-0325">Glycoprotein</keyword>
<dbReference type="SMART" id="SM00768">
    <property type="entry name" value="X8"/>
    <property type="match status" value="1"/>
</dbReference>
<evidence type="ECO:0000256" key="9">
    <source>
        <dbReference type="ARBA" id="ARBA00023157"/>
    </source>
</evidence>
<dbReference type="AlphaFoldDB" id="A0A6P6VRB5"/>
<dbReference type="FunFam" id="1.20.58.1040:FF:000003">
    <property type="entry name" value="glucan endo-1,3-beta-glucosidase 7"/>
    <property type="match status" value="1"/>
</dbReference>
<keyword evidence="5" id="KW-0449">Lipoprotein</keyword>
<evidence type="ECO:0000256" key="7">
    <source>
        <dbReference type="ARBA" id="ARBA00022801"/>
    </source>
</evidence>
<comment type="catalytic activity">
    <reaction evidence="1">
        <text>Hydrolysis of (1-&gt;3)-beta-D-glucosidic linkages in (1-&gt;3)-beta-D-glucans.</text>
        <dbReference type="EC" id="3.2.1.39"/>
    </reaction>
</comment>
<dbReference type="Pfam" id="PF00332">
    <property type="entry name" value="Glyco_hydro_17"/>
    <property type="match status" value="1"/>
</dbReference>
<dbReference type="RefSeq" id="XP_027111008.1">
    <property type="nucleotide sequence ID" value="XM_027255207.2"/>
</dbReference>
<evidence type="ECO:0000256" key="1">
    <source>
        <dbReference type="ARBA" id="ARBA00000382"/>
    </source>
</evidence>
<feature type="domain" description="X8" evidence="13">
    <location>
        <begin position="376"/>
        <end position="460"/>
    </location>
</feature>
<dbReference type="InterPro" id="IPR000490">
    <property type="entry name" value="Glyco_hydro_17"/>
</dbReference>
<dbReference type="Gene3D" id="3.20.20.80">
    <property type="entry name" value="Glycosidases"/>
    <property type="match status" value="1"/>
</dbReference>
<keyword evidence="7 12" id="KW-0378">Hydrolase</keyword>
<evidence type="ECO:0000256" key="2">
    <source>
        <dbReference type="ARBA" id="ARBA00004609"/>
    </source>
</evidence>
<comment type="similarity">
    <text evidence="3 11">Belongs to the glycosyl hydrolase 17 family.</text>
</comment>
<evidence type="ECO:0000313" key="14">
    <source>
        <dbReference type="Proteomes" id="UP001652660"/>
    </source>
</evidence>
<dbReference type="SUPFAM" id="SSF51445">
    <property type="entry name" value="(Trans)glycosidases"/>
    <property type="match status" value="1"/>
</dbReference>
<evidence type="ECO:0000256" key="3">
    <source>
        <dbReference type="ARBA" id="ARBA00008773"/>
    </source>
</evidence>
<reference evidence="15" key="2">
    <citation type="submission" date="2025-08" db="UniProtKB">
        <authorList>
            <consortium name="RefSeq"/>
        </authorList>
    </citation>
    <scope>IDENTIFICATION</scope>
    <source>
        <tissue evidence="15">Leaves</tissue>
    </source>
</reference>
<dbReference type="GO" id="GO:0005975">
    <property type="term" value="P:carbohydrate metabolic process"/>
    <property type="evidence" value="ECO:0007669"/>
    <property type="project" value="InterPro"/>
</dbReference>
<dbReference type="GO" id="GO:0098552">
    <property type="term" value="C:side of membrane"/>
    <property type="evidence" value="ECO:0007669"/>
    <property type="project" value="UniProtKB-KW"/>
</dbReference>
<comment type="subcellular location">
    <subcellularLocation>
        <location evidence="2">Cell membrane</location>
        <topology evidence="2">Lipid-anchor</topology>
        <topology evidence="2">GPI-anchor</topology>
    </subcellularLocation>
</comment>
<gene>
    <name evidence="15" type="primary">LOC113730495</name>
</gene>
<sequence>MYNNNNRNMEMSKRTQSSAMAIFLVFALFIQHFSAVQSIGVNYGTVADNLPPPAQVVQFIKDKTFIDRVKIFDVNPDIIRAFANTGILLTVTVPNGEIPNLTNIRYARRWVNEHIKPFYPQTKINYIAVGNEVLHWGPQNLIDNLVAAMRTLHQALVKNGITDVKVTTPHSLGILESAKPPSLAKFRPGWDVGVLAPMLQFLRETKSPFMVNPYPYFGFDPKEIDFDLFRPNRGYYDRFSKRSYTNQFDLLLDAVFMSMKRLGYADVDIVAAETGWPSQGETFEPQCTPANAAAYNGGLVKKYNSGSGTPLMPHRKIETYIFALFNENQKPGSLAERSWGLFRPDFTPVYDVGIMRGGQSSQPVPVPGAPALQGKEWCVPKAGATDAALQSNIDYVCSQGLDCSPIQAEGACFNPNNVRSHAAFVMNSWYQSKGKADYNCDFSQTGFLTSTNPSYGTCQYTS</sequence>
<dbReference type="Proteomes" id="UP001652660">
    <property type="component" value="Chromosome 2c"/>
</dbReference>
<dbReference type="InterPro" id="IPR012946">
    <property type="entry name" value="X8"/>
</dbReference>
<name>A0A6P6VRB5_COFAR</name>
<keyword evidence="10 12" id="KW-0326">Glycosidase</keyword>
<proteinExistence type="inferred from homology"/>
<evidence type="ECO:0000256" key="8">
    <source>
        <dbReference type="ARBA" id="ARBA00022821"/>
    </source>
</evidence>
<evidence type="ECO:0000256" key="5">
    <source>
        <dbReference type="ARBA" id="ARBA00022622"/>
    </source>
</evidence>
<dbReference type="InterPro" id="IPR044965">
    <property type="entry name" value="Glyco_hydro_17_plant"/>
</dbReference>
<dbReference type="PROSITE" id="PS00587">
    <property type="entry name" value="GLYCOSYL_HYDROL_F17"/>
    <property type="match status" value="1"/>
</dbReference>
<evidence type="ECO:0000256" key="12">
    <source>
        <dbReference type="RuleBase" id="RU004336"/>
    </source>
</evidence>
<keyword evidence="6" id="KW-0732">Signal</keyword>
<dbReference type="Pfam" id="PF07983">
    <property type="entry name" value="X8"/>
    <property type="match status" value="1"/>
</dbReference>
<dbReference type="FunFam" id="3.20.20.80:FF:000002">
    <property type="entry name" value="Glucan endo-1,3-beta-glucosidase 3"/>
    <property type="match status" value="1"/>
</dbReference>
<evidence type="ECO:0000256" key="11">
    <source>
        <dbReference type="RuleBase" id="RU004335"/>
    </source>
</evidence>
<dbReference type="OrthoDB" id="1938138at2759"/>
<accession>A0A6P6VRB5</accession>
<evidence type="ECO:0000259" key="13">
    <source>
        <dbReference type="SMART" id="SM00768"/>
    </source>
</evidence>
<dbReference type="GO" id="GO:0005886">
    <property type="term" value="C:plasma membrane"/>
    <property type="evidence" value="ECO:0007669"/>
    <property type="project" value="UniProtKB-SubCell"/>
</dbReference>
<dbReference type="GO" id="GO:0042973">
    <property type="term" value="F:glucan endo-1,3-beta-D-glucosidase activity"/>
    <property type="evidence" value="ECO:0007669"/>
    <property type="project" value="UniProtKB-EC"/>
</dbReference>
<dbReference type="Gene3D" id="1.20.58.1040">
    <property type="match status" value="1"/>
</dbReference>
<evidence type="ECO:0000256" key="4">
    <source>
        <dbReference type="ARBA" id="ARBA00012780"/>
    </source>
</evidence>